<keyword evidence="3" id="KW-0407">Ion channel</keyword>
<keyword evidence="2" id="KW-0406">Ion transport</keyword>
<dbReference type="GO" id="GO:0005886">
    <property type="term" value="C:plasma membrane"/>
    <property type="evidence" value="ECO:0007669"/>
    <property type="project" value="TreeGrafter"/>
</dbReference>
<dbReference type="GO" id="GO:0051480">
    <property type="term" value="P:regulation of cytosolic calcium ion concentration"/>
    <property type="evidence" value="ECO:0007669"/>
    <property type="project" value="TreeGrafter"/>
</dbReference>
<dbReference type="PANTHER" id="PTHR10117">
    <property type="entry name" value="TRANSIENT RECEPTOR POTENTIAL CHANNEL"/>
    <property type="match status" value="1"/>
</dbReference>
<evidence type="ECO:0000256" key="3">
    <source>
        <dbReference type="ARBA" id="ARBA00023303"/>
    </source>
</evidence>
<proteinExistence type="predicted"/>
<dbReference type="PANTHER" id="PTHR10117:SF47">
    <property type="entry name" value="TRANSIENT-RECEPTOR-POTENTIAL-LIKE PROTEIN"/>
    <property type="match status" value="1"/>
</dbReference>
<dbReference type="GO" id="GO:0015279">
    <property type="term" value="F:store-operated calcium channel activity"/>
    <property type="evidence" value="ECO:0007669"/>
    <property type="project" value="TreeGrafter"/>
</dbReference>
<dbReference type="SUPFAM" id="SSF48403">
    <property type="entry name" value="Ankyrin repeat"/>
    <property type="match status" value="1"/>
</dbReference>
<dbReference type="InterPro" id="IPR002153">
    <property type="entry name" value="TRPC_channel"/>
</dbReference>
<dbReference type="GO" id="GO:0070679">
    <property type="term" value="F:inositol 1,4,5 trisphosphate binding"/>
    <property type="evidence" value="ECO:0007669"/>
    <property type="project" value="TreeGrafter"/>
</dbReference>
<dbReference type="Gene3D" id="1.25.40.20">
    <property type="entry name" value="Ankyrin repeat-containing domain"/>
    <property type="match status" value="1"/>
</dbReference>
<reference evidence="4" key="1">
    <citation type="submission" date="2015-11" db="EMBL/GenBank/DDBJ databases">
        <title>De novo transcriptome assembly of four potential Pierce s Disease insect vectors from Arizona vineyards.</title>
        <authorList>
            <person name="Tassone E.E."/>
        </authorList>
    </citation>
    <scope>NUCLEOTIDE SEQUENCE</scope>
</reference>
<keyword evidence="1" id="KW-0813">Transport</keyword>
<evidence type="ECO:0000313" key="4">
    <source>
        <dbReference type="EMBL" id="JAS59629.1"/>
    </source>
</evidence>
<protein>
    <recommendedName>
        <fullName evidence="5">Transient receptor ion channel domain-containing protein</fullName>
    </recommendedName>
</protein>
<evidence type="ECO:0000256" key="2">
    <source>
        <dbReference type="ARBA" id="ARBA00023065"/>
    </source>
</evidence>
<dbReference type="InterPro" id="IPR002110">
    <property type="entry name" value="Ankyrin_rpt"/>
</dbReference>
<name>A0A1B6GB09_9HEMI</name>
<gene>
    <name evidence="4" type="ORF">g.41628</name>
</gene>
<dbReference type="EMBL" id="GECZ01010140">
    <property type="protein sequence ID" value="JAS59629.1"/>
    <property type="molecule type" value="Transcribed_RNA"/>
</dbReference>
<dbReference type="InterPro" id="IPR036770">
    <property type="entry name" value="Ankyrin_rpt-contain_sf"/>
</dbReference>
<sequence>MADEKKHLDGVGLQIEGPGISFKRPVEMPNLPKSLSLEEKKYLLAVERGDAANVRRILQRAHRRHNIDMNCADSLGRGALVLAIEGENLEMVELLVVMGVETRDALLHAINSEFVEAVELLNYK</sequence>
<evidence type="ECO:0000256" key="1">
    <source>
        <dbReference type="ARBA" id="ARBA00022448"/>
    </source>
</evidence>
<organism evidence="4">
    <name type="scientific">Cuerna arida</name>
    <dbReference type="NCBI Taxonomy" id="1464854"/>
    <lineage>
        <taxon>Eukaryota</taxon>
        <taxon>Metazoa</taxon>
        <taxon>Ecdysozoa</taxon>
        <taxon>Arthropoda</taxon>
        <taxon>Hexapoda</taxon>
        <taxon>Insecta</taxon>
        <taxon>Pterygota</taxon>
        <taxon>Neoptera</taxon>
        <taxon>Paraneoptera</taxon>
        <taxon>Hemiptera</taxon>
        <taxon>Auchenorrhyncha</taxon>
        <taxon>Membracoidea</taxon>
        <taxon>Cicadellidae</taxon>
        <taxon>Cicadellinae</taxon>
        <taxon>Proconiini</taxon>
        <taxon>Cuerna</taxon>
    </lineage>
</organism>
<dbReference type="GO" id="GO:0034703">
    <property type="term" value="C:cation channel complex"/>
    <property type="evidence" value="ECO:0007669"/>
    <property type="project" value="TreeGrafter"/>
</dbReference>
<dbReference type="Pfam" id="PF12796">
    <property type="entry name" value="Ank_2"/>
    <property type="match status" value="1"/>
</dbReference>
<evidence type="ECO:0008006" key="5">
    <source>
        <dbReference type="Google" id="ProtNLM"/>
    </source>
</evidence>
<accession>A0A1B6GB09</accession>
<dbReference type="AlphaFoldDB" id="A0A1B6GB09"/>